<feature type="short sequence motif" description="GXSXG" evidence="4">
    <location>
        <begin position="62"/>
        <end position="66"/>
    </location>
</feature>
<feature type="region of interest" description="Disordered" evidence="5">
    <location>
        <begin position="295"/>
        <end position="324"/>
    </location>
</feature>
<dbReference type="CDD" id="cd07209">
    <property type="entry name" value="Pat_hypo_Ecoli_Z1214_like"/>
    <property type="match status" value="1"/>
</dbReference>
<keyword evidence="3 4" id="KW-0443">Lipid metabolism</keyword>
<evidence type="ECO:0000256" key="3">
    <source>
        <dbReference type="ARBA" id="ARBA00023098"/>
    </source>
</evidence>
<dbReference type="Proteomes" id="UP001162834">
    <property type="component" value="Chromosome"/>
</dbReference>
<sequence>MNHPRVGSGDGVLAQRGRITAVGTHRPRTAFVLSGGASLAAAQVGMLQALYEHRIEPDLLVGTSAGALNAAFIASRPQTAATARMLARIWGDLRREDLFPVSMSALIGGFCGRRDHLVPDRGLRALTHRYLEFADLAEAPIPLHVVAFDLNEGREVLLSEGPAVDSIAASASIPGIYPAVAMGERRLVDGGVVNNAPISHAVALGAERIYVLPAQRRDRPSERPAKTALDAAIYGLGLLVTSRLESDIARYAGDAEIVVMPAPNSAGVQPTSFEHSGALIAEALAAGRRELGAQSGHPHLRLVSDSRDGLPAQRRRRPLAARETVSARALYAQKKGS</sequence>
<gene>
    <name evidence="7" type="ORF">DSM104329_03575</name>
</gene>
<feature type="domain" description="PNPLA" evidence="6">
    <location>
        <begin position="31"/>
        <end position="202"/>
    </location>
</feature>
<keyword evidence="8" id="KW-1185">Reference proteome</keyword>
<dbReference type="KEGG" id="sbae:DSM104329_03575"/>
<evidence type="ECO:0000256" key="5">
    <source>
        <dbReference type="SAM" id="MobiDB-lite"/>
    </source>
</evidence>
<feature type="active site" description="Nucleophile" evidence="4">
    <location>
        <position position="64"/>
    </location>
</feature>
<protein>
    <recommendedName>
        <fullName evidence="6">PNPLA domain-containing protein</fullName>
    </recommendedName>
</protein>
<dbReference type="PROSITE" id="PS51635">
    <property type="entry name" value="PNPLA"/>
    <property type="match status" value="1"/>
</dbReference>
<dbReference type="SUPFAM" id="SSF52151">
    <property type="entry name" value="FabD/lysophospholipase-like"/>
    <property type="match status" value="1"/>
</dbReference>
<evidence type="ECO:0000313" key="8">
    <source>
        <dbReference type="Proteomes" id="UP001162834"/>
    </source>
</evidence>
<dbReference type="EMBL" id="CP087164">
    <property type="protein sequence ID" value="UGS37160.1"/>
    <property type="molecule type" value="Genomic_DNA"/>
</dbReference>
<dbReference type="PANTHER" id="PTHR14226">
    <property type="entry name" value="NEUROPATHY TARGET ESTERASE/SWISS CHEESE D.MELANOGASTER"/>
    <property type="match status" value="1"/>
</dbReference>
<proteinExistence type="predicted"/>
<dbReference type="InterPro" id="IPR016035">
    <property type="entry name" value="Acyl_Trfase/lysoPLipase"/>
</dbReference>
<evidence type="ECO:0000313" key="7">
    <source>
        <dbReference type="EMBL" id="UGS37160.1"/>
    </source>
</evidence>
<dbReference type="RefSeq" id="WP_259311222.1">
    <property type="nucleotide sequence ID" value="NZ_CP087164.1"/>
</dbReference>
<dbReference type="GO" id="GO:0016042">
    <property type="term" value="P:lipid catabolic process"/>
    <property type="evidence" value="ECO:0007669"/>
    <property type="project" value="UniProtKB-UniRule"/>
</dbReference>
<evidence type="ECO:0000256" key="2">
    <source>
        <dbReference type="ARBA" id="ARBA00022963"/>
    </source>
</evidence>
<dbReference type="Gene3D" id="3.40.1090.10">
    <property type="entry name" value="Cytosolic phospholipase A2 catalytic domain"/>
    <property type="match status" value="2"/>
</dbReference>
<dbReference type="InterPro" id="IPR002641">
    <property type="entry name" value="PNPLA_dom"/>
</dbReference>
<dbReference type="GO" id="GO:0016787">
    <property type="term" value="F:hydrolase activity"/>
    <property type="evidence" value="ECO:0007669"/>
    <property type="project" value="UniProtKB-UniRule"/>
</dbReference>
<evidence type="ECO:0000259" key="6">
    <source>
        <dbReference type="PROSITE" id="PS51635"/>
    </source>
</evidence>
<keyword evidence="1 4" id="KW-0378">Hydrolase</keyword>
<feature type="active site" description="Proton acceptor" evidence="4">
    <location>
        <position position="189"/>
    </location>
</feature>
<comment type="caution">
    <text evidence="4">Lacks conserved residue(s) required for the propagation of feature annotation.</text>
</comment>
<dbReference type="AlphaFoldDB" id="A0A9E6XZ67"/>
<organism evidence="7 8">
    <name type="scientific">Capillimicrobium parvum</name>
    <dbReference type="NCBI Taxonomy" id="2884022"/>
    <lineage>
        <taxon>Bacteria</taxon>
        <taxon>Bacillati</taxon>
        <taxon>Actinomycetota</taxon>
        <taxon>Thermoleophilia</taxon>
        <taxon>Solirubrobacterales</taxon>
        <taxon>Capillimicrobiaceae</taxon>
        <taxon>Capillimicrobium</taxon>
    </lineage>
</organism>
<dbReference type="Pfam" id="PF01734">
    <property type="entry name" value="Patatin"/>
    <property type="match status" value="1"/>
</dbReference>
<dbReference type="InterPro" id="IPR050301">
    <property type="entry name" value="NTE"/>
</dbReference>
<dbReference type="PANTHER" id="PTHR14226:SF57">
    <property type="entry name" value="BLR7027 PROTEIN"/>
    <property type="match status" value="1"/>
</dbReference>
<name>A0A9E6XZ67_9ACTN</name>
<evidence type="ECO:0000256" key="1">
    <source>
        <dbReference type="ARBA" id="ARBA00022801"/>
    </source>
</evidence>
<feature type="short sequence motif" description="DGA/G" evidence="4">
    <location>
        <begin position="189"/>
        <end position="191"/>
    </location>
</feature>
<reference evidence="7" key="1">
    <citation type="journal article" date="2022" name="Int. J. Syst. Evol. Microbiol.">
        <title>Pseudomonas aegrilactucae sp. nov. and Pseudomonas morbosilactucae sp. nov., pathogens causing bacterial rot of lettuce in Japan.</title>
        <authorList>
            <person name="Sawada H."/>
            <person name="Fujikawa T."/>
            <person name="Satou M."/>
        </authorList>
    </citation>
    <scope>NUCLEOTIDE SEQUENCE</scope>
    <source>
        <strain evidence="7">0166_1</strain>
    </source>
</reference>
<accession>A0A9E6XZ67</accession>
<keyword evidence="2 4" id="KW-0442">Lipid degradation</keyword>
<evidence type="ECO:0000256" key="4">
    <source>
        <dbReference type="PROSITE-ProRule" id="PRU01161"/>
    </source>
</evidence>